<evidence type="ECO:0000313" key="4">
    <source>
        <dbReference type="Proteomes" id="UP000184263"/>
    </source>
</evidence>
<organism evidence="3 4">
    <name type="scientific">Selenomonas ruminantium</name>
    <dbReference type="NCBI Taxonomy" id="971"/>
    <lineage>
        <taxon>Bacteria</taxon>
        <taxon>Bacillati</taxon>
        <taxon>Bacillota</taxon>
        <taxon>Negativicutes</taxon>
        <taxon>Selenomonadales</taxon>
        <taxon>Selenomonadaceae</taxon>
        <taxon>Selenomonas</taxon>
    </lineage>
</organism>
<accession>A0A1M6USX5</accession>
<dbReference type="Proteomes" id="UP000184263">
    <property type="component" value="Unassembled WGS sequence"/>
</dbReference>
<dbReference type="RefSeq" id="WP_073090039.1">
    <property type="nucleotide sequence ID" value="NZ_FRBC01000014.1"/>
</dbReference>
<protein>
    <submittedName>
        <fullName evidence="3">S-layer homology domain-containing protein</fullName>
    </submittedName>
</protein>
<dbReference type="Pfam" id="PF16930">
    <property type="entry name" value="Porin_5"/>
    <property type="match status" value="1"/>
</dbReference>
<dbReference type="Pfam" id="PF00395">
    <property type="entry name" value="SLH"/>
    <property type="match status" value="1"/>
</dbReference>
<proteinExistence type="predicted"/>
<dbReference type="InterPro" id="IPR032638">
    <property type="entry name" value="Porin_5"/>
</dbReference>
<dbReference type="InterPro" id="IPR001119">
    <property type="entry name" value="SLH_dom"/>
</dbReference>
<dbReference type="PROSITE" id="PS51272">
    <property type="entry name" value="SLH"/>
    <property type="match status" value="1"/>
</dbReference>
<feature type="chain" id="PRO_5012025550" evidence="1">
    <location>
        <begin position="24"/>
        <end position="422"/>
    </location>
</feature>
<evidence type="ECO:0000259" key="2">
    <source>
        <dbReference type="PROSITE" id="PS51272"/>
    </source>
</evidence>
<feature type="domain" description="SLH" evidence="2">
    <location>
        <begin position="24"/>
        <end position="87"/>
    </location>
</feature>
<sequence>MKKTLVSALTAALVVGAASTTFAASNPFSDVPEGHWAYESIQKLVDDNVIDGYGDGTFRGDRTITRYEAAQMVAKAMAKNPTGEDKTVVDKLRAEFADELNNLGVRVSDLERNADKVKWNGEARFTYTSDRNKNTAVGTNTKVNSAPLLFRLEPSAEVNDHWHVKARLDATTHLNTDAANNNSDRVKLVRAWAQGDYDKFQVKLGKFGSLNGDSIADTQFSGAEVSFGKEVKGIVAAGRLSTNVYGGNYAKAANYQYLGVEGAVDRLSGGLYLHRLNTKSLSAAGTRTAKFFKNNTEDTSNIIAVKGSYKIGNNVKLNGFYSNNPEADNYKQAASAEVSYKGAQKANQGTWGAWVAYRHLGSAAMVKSTYDVIKPDFKGWEIGANYAPFKNVVATARYGDAKEISNSNQKEKILFGRVQFFF</sequence>
<dbReference type="SUPFAM" id="SSF56935">
    <property type="entry name" value="Porins"/>
    <property type="match status" value="1"/>
</dbReference>
<gene>
    <name evidence="3" type="ORF">SAMN05216582_11460</name>
</gene>
<keyword evidence="1" id="KW-0732">Signal</keyword>
<dbReference type="EMBL" id="FRBC01000014">
    <property type="protein sequence ID" value="SHK72302.1"/>
    <property type="molecule type" value="Genomic_DNA"/>
</dbReference>
<evidence type="ECO:0000313" key="3">
    <source>
        <dbReference type="EMBL" id="SHK72302.1"/>
    </source>
</evidence>
<dbReference type="AlphaFoldDB" id="A0A1M6USX5"/>
<dbReference type="OrthoDB" id="5845122at2"/>
<dbReference type="PANTHER" id="PTHR43308">
    <property type="entry name" value="OUTER MEMBRANE PROTEIN ALPHA-RELATED"/>
    <property type="match status" value="1"/>
</dbReference>
<evidence type="ECO:0000256" key="1">
    <source>
        <dbReference type="SAM" id="SignalP"/>
    </source>
</evidence>
<feature type="signal peptide" evidence="1">
    <location>
        <begin position="1"/>
        <end position="23"/>
    </location>
</feature>
<reference evidence="3 4" key="1">
    <citation type="submission" date="2016-11" db="EMBL/GenBank/DDBJ databases">
        <authorList>
            <person name="Jaros S."/>
            <person name="Januszkiewicz K."/>
            <person name="Wedrychowicz H."/>
        </authorList>
    </citation>
    <scope>NUCLEOTIDE SEQUENCE [LARGE SCALE GENOMIC DNA]</scope>
    <source>
        <strain evidence="3 4">HD4</strain>
    </source>
</reference>
<dbReference type="InterPro" id="IPR051465">
    <property type="entry name" value="Cell_Envelope_Struct_Comp"/>
</dbReference>
<dbReference type="PANTHER" id="PTHR43308:SF1">
    <property type="entry name" value="OUTER MEMBRANE PROTEIN ALPHA"/>
    <property type="match status" value="1"/>
</dbReference>
<name>A0A1M6USX5_SELRU</name>